<accession>A0AAU8LRG0</accession>
<evidence type="ECO:0000256" key="1">
    <source>
        <dbReference type="SAM" id="Phobius"/>
    </source>
</evidence>
<feature type="transmembrane region" description="Helical" evidence="1">
    <location>
        <begin position="55"/>
        <end position="77"/>
    </location>
</feature>
<proteinExistence type="predicted"/>
<dbReference type="KEGG" id="eaj:Q3M24_16455"/>
<sequence>MFSMIQGIKKSLKVQGIKGSRSLRGSFFLSVMLVAFFAAVPAFATPPDWSTAIDWTAVATVISGLVLAAVASSAVLFGGFQGLKAAMSAFVQVVSRSFGR</sequence>
<dbReference type="EMBL" id="CP159373">
    <property type="protein sequence ID" value="XCN71882.1"/>
    <property type="molecule type" value="Genomic_DNA"/>
</dbReference>
<organism evidence="2">
    <name type="scientific">Candidatus Electrothrix aestuarii</name>
    <dbReference type="NCBI Taxonomy" id="3062594"/>
    <lineage>
        <taxon>Bacteria</taxon>
        <taxon>Pseudomonadati</taxon>
        <taxon>Thermodesulfobacteriota</taxon>
        <taxon>Desulfobulbia</taxon>
        <taxon>Desulfobulbales</taxon>
        <taxon>Desulfobulbaceae</taxon>
        <taxon>Candidatus Electrothrix</taxon>
    </lineage>
</organism>
<feature type="transmembrane region" description="Helical" evidence="1">
    <location>
        <begin position="21"/>
        <end position="43"/>
    </location>
</feature>
<evidence type="ECO:0008006" key="3">
    <source>
        <dbReference type="Google" id="ProtNLM"/>
    </source>
</evidence>
<gene>
    <name evidence="2" type="ORF">Q3M24_16455</name>
</gene>
<reference evidence="2" key="1">
    <citation type="journal article" date="2024" name="Syst. Appl. Microbiol.">
        <title>First single-strain enrichments of Electrothrix cable bacteria, description of E. aestuarii sp. nov. and E. rattekaaiensis sp. nov., and proposal of a cable bacteria taxonomy following the rules of the SeqCode.</title>
        <authorList>
            <person name="Plum-Jensen L.E."/>
            <person name="Schramm A."/>
            <person name="Marshall I.P.G."/>
        </authorList>
    </citation>
    <scope>NUCLEOTIDE SEQUENCE</scope>
    <source>
        <strain evidence="2">Rat1</strain>
    </source>
</reference>
<keyword evidence="1" id="KW-0812">Transmembrane</keyword>
<dbReference type="AlphaFoldDB" id="A0AAU8LRG0"/>
<name>A0AAU8LRG0_9BACT</name>
<reference evidence="2" key="2">
    <citation type="submission" date="2024-06" db="EMBL/GenBank/DDBJ databases">
        <authorList>
            <person name="Plum-Jensen L.E."/>
            <person name="Schramm A."/>
            <person name="Marshall I.P.G."/>
        </authorList>
    </citation>
    <scope>NUCLEOTIDE SEQUENCE</scope>
    <source>
        <strain evidence="2">Rat1</strain>
    </source>
</reference>
<evidence type="ECO:0000313" key="2">
    <source>
        <dbReference type="EMBL" id="XCN71882.1"/>
    </source>
</evidence>
<protein>
    <recommendedName>
        <fullName evidence="3">TrbC/VIRB2 family protein</fullName>
    </recommendedName>
</protein>
<keyword evidence="1" id="KW-0472">Membrane</keyword>
<keyword evidence="1" id="KW-1133">Transmembrane helix</keyword>